<comment type="caution">
    <text evidence="1">The sequence shown here is derived from an EMBL/GenBank/DDBJ whole genome shotgun (WGS) entry which is preliminary data.</text>
</comment>
<dbReference type="AlphaFoldDB" id="A0A1F6CS94"/>
<dbReference type="Proteomes" id="UP000176445">
    <property type="component" value="Unassembled WGS sequence"/>
</dbReference>
<evidence type="ECO:0000313" key="1">
    <source>
        <dbReference type="EMBL" id="OGG51752.1"/>
    </source>
</evidence>
<name>A0A1F6CS94_9BACT</name>
<protein>
    <submittedName>
        <fullName evidence="1">Uncharacterized protein</fullName>
    </submittedName>
</protein>
<evidence type="ECO:0000313" key="2">
    <source>
        <dbReference type="Proteomes" id="UP000176445"/>
    </source>
</evidence>
<reference evidence="1 2" key="1">
    <citation type="journal article" date="2016" name="Nat. Commun.">
        <title>Thousands of microbial genomes shed light on interconnected biogeochemical processes in an aquifer system.</title>
        <authorList>
            <person name="Anantharaman K."/>
            <person name="Brown C.T."/>
            <person name="Hug L.A."/>
            <person name="Sharon I."/>
            <person name="Castelle C.J."/>
            <person name="Probst A.J."/>
            <person name="Thomas B.C."/>
            <person name="Singh A."/>
            <person name="Wilkins M.J."/>
            <person name="Karaoz U."/>
            <person name="Brodie E.L."/>
            <person name="Williams K.H."/>
            <person name="Hubbard S.S."/>
            <person name="Banfield J.F."/>
        </authorList>
    </citation>
    <scope>NUCLEOTIDE SEQUENCE [LARGE SCALE GENOMIC DNA]</scope>
</reference>
<accession>A0A1F6CS94</accession>
<proteinExistence type="predicted"/>
<sequence>MLGFQFVLHKLIQLVHVYVRKELRGQVADGYASRMEQIALAGRKAAYDFSQEPHDLLVFDSLPQYLQENLVVDTVKEFSHVALQRIAGTCAVSTYRAEHLRQSLDAFVRTLADATGKGIGNKTGLKRRIELLKDGMVQYPVTHSRLVDVAQLGVGNIESGVKAMLVCFISQVAVQLKNMLLHIALEVHHVRFVAFLFLKLIPCPEQVLGRGHALEYSLVRFHI</sequence>
<dbReference type="EMBL" id="MFKW01000017">
    <property type="protein sequence ID" value="OGG51752.1"/>
    <property type="molecule type" value="Genomic_DNA"/>
</dbReference>
<gene>
    <name evidence="1" type="ORF">A2704_07045</name>
</gene>
<organism evidence="1 2">
    <name type="scientific">Candidatus Kaiserbacteria bacterium RIFCSPHIGHO2_01_FULL_54_36b</name>
    <dbReference type="NCBI Taxonomy" id="1798483"/>
    <lineage>
        <taxon>Bacteria</taxon>
        <taxon>Candidatus Kaiseribacteriota</taxon>
    </lineage>
</organism>